<name>A0A3P3ZEZ7_LEIBR</name>
<protein>
    <submittedName>
        <fullName evidence="1">Hypothetical_protein</fullName>
    </submittedName>
</protein>
<accession>A0A3P3ZEZ7</accession>
<proteinExistence type="predicted"/>
<dbReference type="Proteomes" id="UP000319462">
    <property type="component" value="Chromosome 32"/>
</dbReference>
<organism evidence="1 2">
    <name type="scientific">Leishmania braziliensis MHOM/BR/75/M2904</name>
    <dbReference type="NCBI Taxonomy" id="420245"/>
    <lineage>
        <taxon>Eukaryota</taxon>
        <taxon>Discoba</taxon>
        <taxon>Euglenozoa</taxon>
        <taxon>Kinetoplastea</taxon>
        <taxon>Metakinetoplastina</taxon>
        <taxon>Trypanosomatida</taxon>
        <taxon>Trypanosomatidae</taxon>
        <taxon>Leishmaniinae</taxon>
        <taxon>Leishmania</taxon>
        <taxon>Leishmania braziliensis species complex</taxon>
    </lineage>
</organism>
<dbReference type="EMBL" id="LS997631">
    <property type="protein sequence ID" value="SYZ68840.1"/>
    <property type="molecule type" value="Genomic_DNA"/>
</dbReference>
<evidence type="ECO:0000313" key="2">
    <source>
        <dbReference type="Proteomes" id="UP000319462"/>
    </source>
</evidence>
<gene>
    <name evidence="1" type="ORF">LBRM2904_32.3270</name>
</gene>
<evidence type="ECO:0000313" key="1">
    <source>
        <dbReference type="EMBL" id="SYZ68840.1"/>
    </source>
</evidence>
<reference evidence="1 2" key="1">
    <citation type="submission" date="2018-09" db="EMBL/GenBank/DDBJ databases">
        <authorList>
            <person name="Peiro R."/>
            <person name="Begona"/>
            <person name="Cbmso G."/>
            <person name="Lopez M."/>
            <person name="Gonzalez S."/>
        </authorList>
    </citation>
    <scope>NUCLEOTIDE SEQUENCE [LARGE SCALE GENOMIC DNA]</scope>
</reference>
<sequence length="153" mass="15953">MSRRRSASCTALKDAGATGWLCGDSDPVRCDGVLLRGDAALEEDMVNAGDLDVSRGSPQDGESIVYEKNELWNDSSEGTWGRFAGSCTSSRMGCSPRCASWSSALDSDAPPKMCIGEATAGNGGTRVTELVCEPQLCGENDAGDTKTVESSSS</sequence>
<dbReference type="AlphaFoldDB" id="A0A3P3ZEZ7"/>